<dbReference type="Pfam" id="PF00583">
    <property type="entry name" value="Acetyltransf_1"/>
    <property type="match status" value="1"/>
</dbReference>
<dbReference type="AlphaFoldDB" id="A0A6B3SL56"/>
<name>A0A6B3SL56_9BURK</name>
<comment type="caution">
    <text evidence="4">The sequence shown here is derived from an EMBL/GenBank/DDBJ whole genome shotgun (WGS) entry which is preliminary data.</text>
</comment>
<evidence type="ECO:0000259" key="3">
    <source>
        <dbReference type="PROSITE" id="PS51186"/>
    </source>
</evidence>
<dbReference type="InterPro" id="IPR016181">
    <property type="entry name" value="Acyl_CoA_acyltransferase"/>
</dbReference>
<keyword evidence="2" id="KW-0012">Acyltransferase</keyword>
<dbReference type="Proteomes" id="UP000482155">
    <property type="component" value="Unassembled WGS sequence"/>
</dbReference>
<dbReference type="GO" id="GO:0016747">
    <property type="term" value="F:acyltransferase activity, transferring groups other than amino-acyl groups"/>
    <property type="evidence" value="ECO:0007669"/>
    <property type="project" value="InterPro"/>
</dbReference>
<evidence type="ECO:0000313" key="5">
    <source>
        <dbReference type="Proteomes" id="UP000482155"/>
    </source>
</evidence>
<feature type="domain" description="N-acetyltransferase" evidence="3">
    <location>
        <begin position="6"/>
        <end position="161"/>
    </location>
</feature>
<evidence type="ECO:0000256" key="2">
    <source>
        <dbReference type="ARBA" id="ARBA00023315"/>
    </source>
</evidence>
<dbReference type="InterPro" id="IPR000182">
    <property type="entry name" value="GNAT_dom"/>
</dbReference>
<dbReference type="PANTHER" id="PTHR43877">
    <property type="entry name" value="AMINOALKYLPHOSPHONATE N-ACETYLTRANSFERASE-RELATED-RELATED"/>
    <property type="match status" value="1"/>
</dbReference>
<keyword evidence="1 4" id="KW-0808">Transferase</keyword>
<sequence>MPGHAIRVREATLDDAQLIADLTRACWSGKVAVTSSGHRETAVRVLEHLQHGGGFVLLRDEEAVGSVRWMPHDTDSSIWDIMRMGVLPGCRGEHLSKDLLEAVIHHALAADVSELRLAVRSDQARLLDLYAAYGFELAPELEYAHANPAEPAPMVMRRKLGY</sequence>
<evidence type="ECO:0000256" key="1">
    <source>
        <dbReference type="ARBA" id="ARBA00022679"/>
    </source>
</evidence>
<keyword evidence="5" id="KW-1185">Reference proteome</keyword>
<dbReference type="CDD" id="cd04301">
    <property type="entry name" value="NAT_SF"/>
    <property type="match status" value="1"/>
</dbReference>
<proteinExistence type="predicted"/>
<gene>
    <name evidence="4" type="ORF">G3574_10560</name>
</gene>
<dbReference type="InterPro" id="IPR050832">
    <property type="entry name" value="Bact_Acetyltransf"/>
</dbReference>
<accession>A0A6B3SL56</accession>
<reference evidence="4 5" key="1">
    <citation type="submission" date="2020-02" db="EMBL/GenBank/DDBJ databases">
        <authorList>
            <person name="Kim M.K."/>
        </authorList>
    </citation>
    <scope>NUCLEOTIDE SEQUENCE [LARGE SCALE GENOMIC DNA]</scope>
    <source>
        <strain evidence="4 5">17J57-3</strain>
    </source>
</reference>
<dbReference type="EMBL" id="JAAIVB010000037">
    <property type="protein sequence ID" value="NEX61523.1"/>
    <property type="molecule type" value="Genomic_DNA"/>
</dbReference>
<dbReference type="SUPFAM" id="SSF55729">
    <property type="entry name" value="Acyl-CoA N-acyltransferases (Nat)"/>
    <property type="match status" value="1"/>
</dbReference>
<protein>
    <submittedName>
        <fullName evidence="4">GNAT family N-acetyltransferase</fullName>
    </submittedName>
</protein>
<evidence type="ECO:0000313" key="4">
    <source>
        <dbReference type="EMBL" id="NEX61523.1"/>
    </source>
</evidence>
<organism evidence="4 5">
    <name type="scientific">Noviherbaspirillum galbum</name>
    <dbReference type="NCBI Taxonomy" id="2709383"/>
    <lineage>
        <taxon>Bacteria</taxon>
        <taxon>Pseudomonadati</taxon>
        <taxon>Pseudomonadota</taxon>
        <taxon>Betaproteobacteria</taxon>
        <taxon>Burkholderiales</taxon>
        <taxon>Oxalobacteraceae</taxon>
        <taxon>Noviherbaspirillum</taxon>
    </lineage>
</organism>
<dbReference type="RefSeq" id="WP_163962815.1">
    <property type="nucleotide sequence ID" value="NZ_JAAIVB010000037.1"/>
</dbReference>
<dbReference type="Gene3D" id="3.40.630.30">
    <property type="match status" value="1"/>
</dbReference>
<dbReference type="PROSITE" id="PS51186">
    <property type="entry name" value="GNAT"/>
    <property type="match status" value="1"/>
</dbReference>